<proteinExistence type="predicted"/>
<dbReference type="Proteomes" id="UP000252519">
    <property type="component" value="Unassembled WGS sequence"/>
</dbReference>
<evidence type="ECO:0000313" key="2">
    <source>
        <dbReference type="Proteomes" id="UP000252519"/>
    </source>
</evidence>
<protein>
    <submittedName>
        <fullName evidence="1">Uncharacterized protein</fullName>
    </submittedName>
</protein>
<accession>A0A368GFD5</accession>
<dbReference type="AlphaFoldDB" id="A0A368GFD5"/>
<keyword evidence="2" id="KW-1185">Reference proteome</keyword>
<dbReference type="EMBL" id="JOJR01000170">
    <property type="protein sequence ID" value="RCN43103.1"/>
    <property type="molecule type" value="Genomic_DNA"/>
</dbReference>
<name>A0A368GFD5_ANCCA</name>
<comment type="caution">
    <text evidence="1">The sequence shown here is derived from an EMBL/GenBank/DDBJ whole genome shotgun (WGS) entry which is preliminary data.</text>
</comment>
<dbReference type="OrthoDB" id="5791421at2759"/>
<reference evidence="1 2" key="1">
    <citation type="submission" date="2014-10" db="EMBL/GenBank/DDBJ databases">
        <title>Draft genome of the hookworm Ancylostoma caninum.</title>
        <authorList>
            <person name="Mitreva M."/>
        </authorList>
    </citation>
    <scope>NUCLEOTIDE SEQUENCE [LARGE SCALE GENOMIC DNA]</scope>
    <source>
        <strain evidence="1 2">Baltimore</strain>
    </source>
</reference>
<evidence type="ECO:0000313" key="1">
    <source>
        <dbReference type="EMBL" id="RCN43103.1"/>
    </source>
</evidence>
<sequence>MCAQQIGKVFVIFSGNHDSFLWISMQFFWINDVMVSIPPYSMLVLCSHLRQDSVSLLQCKWQRGVVLPVSSSKTPAMEIRRRTK</sequence>
<organism evidence="1 2">
    <name type="scientific">Ancylostoma caninum</name>
    <name type="common">Dog hookworm</name>
    <dbReference type="NCBI Taxonomy" id="29170"/>
    <lineage>
        <taxon>Eukaryota</taxon>
        <taxon>Metazoa</taxon>
        <taxon>Ecdysozoa</taxon>
        <taxon>Nematoda</taxon>
        <taxon>Chromadorea</taxon>
        <taxon>Rhabditida</taxon>
        <taxon>Rhabditina</taxon>
        <taxon>Rhabditomorpha</taxon>
        <taxon>Strongyloidea</taxon>
        <taxon>Ancylostomatidae</taxon>
        <taxon>Ancylostomatinae</taxon>
        <taxon>Ancylostoma</taxon>
    </lineage>
</organism>
<gene>
    <name evidence="1" type="ORF">ANCCAN_10936</name>
</gene>